<dbReference type="RefSeq" id="WP_094787208.1">
    <property type="nucleotide sequence ID" value="NZ_JAEVHG010000005.1"/>
</dbReference>
<reference evidence="3 4" key="1">
    <citation type="submission" date="2017-04" db="EMBL/GenBank/DDBJ databases">
        <title>Draft genome sequence of Zooshikella ganghwensis VG4 isolated from Red Sea sediments.</title>
        <authorList>
            <person name="Rehman Z."/>
            <person name="Alam I."/>
            <person name="Kamau A."/>
            <person name="Bajic V."/>
            <person name="Leiknes T."/>
        </authorList>
    </citation>
    <scope>NUCLEOTIDE SEQUENCE [LARGE SCALE GENOMIC DNA]</scope>
    <source>
        <strain evidence="3 4">VG4</strain>
    </source>
</reference>
<dbReference type="InterPro" id="IPR036869">
    <property type="entry name" value="J_dom_sf"/>
</dbReference>
<keyword evidence="4" id="KW-1185">Reference proteome</keyword>
<proteinExistence type="predicted"/>
<dbReference type="Pfam" id="PF00226">
    <property type="entry name" value="DnaJ"/>
    <property type="match status" value="1"/>
</dbReference>
<dbReference type="Proteomes" id="UP000257039">
    <property type="component" value="Unassembled WGS sequence"/>
</dbReference>
<dbReference type="SUPFAM" id="SSF46565">
    <property type="entry name" value="Chaperone J-domain"/>
    <property type="match status" value="1"/>
</dbReference>
<dbReference type="Pfam" id="PF12339">
    <property type="entry name" value="DNAJ_related"/>
    <property type="match status" value="1"/>
</dbReference>
<dbReference type="PROSITE" id="PS50076">
    <property type="entry name" value="DNAJ_2"/>
    <property type="match status" value="1"/>
</dbReference>
<evidence type="ECO:0000259" key="2">
    <source>
        <dbReference type="PROSITE" id="PS50076"/>
    </source>
</evidence>
<dbReference type="SMART" id="SM00271">
    <property type="entry name" value="DnaJ"/>
    <property type="match status" value="1"/>
</dbReference>
<dbReference type="InterPro" id="IPR021059">
    <property type="entry name" value="DnaJ-related_N"/>
</dbReference>
<accession>A0A4P9VKY1</accession>
<dbReference type="EMBL" id="NDXW01000001">
    <property type="protein sequence ID" value="RDH43988.1"/>
    <property type="molecule type" value="Genomic_DNA"/>
</dbReference>
<gene>
    <name evidence="3" type="ORF">B9G39_11320</name>
</gene>
<evidence type="ECO:0000256" key="1">
    <source>
        <dbReference type="ARBA" id="ARBA00023186"/>
    </source>
</evidence>
<comment type="caution">
    <text evidence="3">The sequence shown here is derived from an EMBL/GenBank/DDBJ whole genome shotgun (WGS) entry which is preliminary data.</text>
</comment>
<dbReference type="Gene3D" id="1.10.287.110">
    <property type="entry name" value="DnaJ domain"/>
    <property type="match status" value="1"/>
</dbReference>
<dbReference type="AlphaFoldDB" id="A0A4P9VKY1"/>
<dbReference type="CDD" id="cd06257">
    <property type="entry name" value="DnaJ"/>
    <property type="match status" value="1"/>
</dbReference>
<name>A0A4P9VKY1_9GAMM</name>
<dbReference type="InterPro" id="IPR001623">
    <property type="entry name" value="DnaJ_domain"/>
</dbReference>
<keyword evidence="1" id="KW-0143">Chaperone</keyword>
<evidence type="ECO:0000313" key="4">
    <source>
        <dbReference type="Proteomes" id="UP000257039"/>
    </source>
</evidence>
<sequence length="194" mass="22422">MLDNPLKATIQAILHQCSGPISEHQLIRELKARQLITDTSSLDNLYSVHFLVMNALYQLQTELLDHEWYLSISPLEIHLLRVCAVSQHNALANGSHDCLLREYYLDWRNLDTMSHEGLQQLMDQFWRRFAAWDQRSDALIVLGVPSTAKWEEIQLAYRKKAAELHPDKGGDPGLFREVRTAYEMLAKSYKKGKC</sequence>
<evidence type="ECO:0000313" key="3">
    <source>
        <dbReference type="EMBL" id="RDH43988.1"/>
    </source>
</evidence>
<organism evidence="3 4">
    <name type="scientific">Zooshikella ganghwensis</name>
    <dbReference type="NCBI Taxonomy" id="202772"/>
    <lineage>
        <taxon>Bacteria</taxon>
        <taxon>Pseudomonadati</taxon>
        <taxon>Pseudomonadota</taxon>
        <taxon>Gammaproteobacteria</taxon>
        <taxon>Oceanospirillales</taxon>
        <taxon>Zooshikellaceae</taxon>
        <taxon>Zooshikella</taxon>
    </lineage>
</organism>
<feature type="domain" description="J" evidence="2">
    <location>
        <begin position="137"/>
        <end position="190"/>
    </location>
</feature>
<protein>
    <recommendedName>
        <fullName evidence="2">J domain-containing protein</fullName>
    </recommendedName>
</protein>